<dbReference type="InterPro" id="IPR052354">
    <property type="entry name" value="Cell_Wall_Dynamics_Protein"/>
</dbReference>
<accession>A0A3A3GA27</accession>
<protein>
    <submittedName>
        <fullName evidence="2">Glycoside hydrolase family 19 protein</fullName>
    </submittedName>
</protein>
<dbReference type="GO" id="GO:0006032">
    <property type="term" value="P:chitin catabolic process"/>
    <property type="evidence" value="ECO:0007669"/>
    <property type="project" value="InterPro"/>
</dbReference>
<dbReference type="PANTHER" id="PTHR34408">
    <property type="entry name" value="FAMILY PROTEIN, PUTATIVE-RELATED"/>
    <property type="match status" value="1"/>
</dbReference>
<sequence>MTQDDLIRIRPTVKPHLAAFFTPLCAAMQEFSVNTPARQAAFLSQILHETLGLSKLRENLNYSPEGLLRTFNTSKVTRFTKTDAYRYGRTAEHSADQQTIANIAYAGRYGNGPMESGDGWKFRGGGAGHLTFKSNYAKCGAALGIDLVSQPELIERPDIACRSFGWFWVEGNPAGRDLNFLADTGNIDAISKAVNGGTNGMTERRDIYARAIGVLI</sequence>
<comment type="caution">
    <text evidence="2">The sequence shown here is derived from an EMBL/GenBank/DDBJ whole genome shotgun (WGS) entry which is preliminary data.</text>
</comment>
<dbReference type="Pfam" id="PF00182">
    <property type="entry name" value="Glyco_hydro_19"/>
    <property type="match status" value="1"/>
</dbReference>
<dbReference type="InterPro" id="IPR000726">
    <property type="entry name" value="Glyco_hydro_19_cat"/>
</dbReference>
<name>A0A3A3GA27_9BURK</name>
<dbReference type="RefSeq" id="WP_119768951.1">
    <property type="nucleotide sequence ID" value="NZ_QYUO01000001.1"/>
</dbReference>
<proteinExistence type="predicted"/>
<dbReference type="PANTHER" id="PTHR34408:SF1">
    <property type="entry name" value="GLYCOSYL HYDROLASE FAMILY 19 DOMAIN-CONTAINING PROTEIN HI_1415"/>
    <property type="match status" value="1"/>
</dbReference>
<organism evidence="2 3">
    <name type="scientific">Noviherbaspirillum saxi</name>
    <dbReference type="NCBI Taxonomy" id="2320863"/>
    <lineage>
        <taxon>Bacteria</taxon>
        <taxon>Pseudomonadati</taxon>
        <taxon>Pseudomonadota</taxon>
        <taxon>Betaproteobacteria</taxon>
        <taxon>Burkholderiales</taxon>
        <taxon>Oxalobacteraceae</taxon>
        <taxon>Noviherbaspirillum</taxon>
    </lineage>
</organism>
<dbReference type="EMBL" id="QYUO01000001">
    <property type="protein sequence ID" value="RJF99005.1"/>
    <property type="molecule type" value="Genomic_DNA"/>
</dbReference>
<evidence type="ECO:0000313" key="3">
    <source>
        <dbReference type="Proteomes" id="UP000265955"/>
    </source>
</evidence>
<keyword evidence="3" id="KW-1185">Reference proteome</keyword>
<gene>
    <name evidence="2" type="ORF">D3871_11170</name>
</gene>
<dbReference type="AlphaFoldDB" id="A0A3A3GA27"/>
<feature type="domain" description="Glycoside hydrolase family 19 catalytic" evidence="1">
    <location>
        <begin position="101"/>
        <end position="170"/>
    </location>
</feature>
<dbReference type="Proteomes" id="UP000265955">
    <property type="component" value="Unassembled WGS sequence"/>
</dbReference>
<dbReference type="GO" id="GO:0004568">
    <property type="term" value="F:chitinase activity"/>
    <property type="evidence" value="ECO:0007669"/>
    <property type="project" value="InterPro"/>
</dbReference>
<evidence type="ECO:0000259" key="1">
    <source>
        <dbReference type="Pfam" id="PF00182"/>
    </source>
</evidence>
<dbReference type="Gene3D" id="1.10.530.10">
    <property type="match status" value="1"/>
</dbReference>
<evidence type="ECO:0000313" key="2">
    <source>
        <dbReference type="EMBL" id="RJF99005.1"/>
    </source>
</evidence>
<dbReference type="GO" id="GO:0016998">
    <property type="term" value="P:cell wall macromolecule catabolic process"/>
    <property type="evidence" value="ECO:0007669"/>
    <property type="project" value="InterPro"/>
</dbReference>
<dbReference type="InterPro" id="IPR023346">
    <property type="entry name" value="Lysozyme-like_dom_sf"/>
</dbReference>
<keyword evidence="2" id="KW-0378">Hydrolase</keyword>
<reference evidence="3" key="1">
    <citation type="submission" date="2018-09" db="EMBL/GenBank/DDBJ databases">
        <authorList>
            <person name="Zhu H."/>
        </authorList>
    </citation>
    <scope>NUCLEOTIDE SEQUENCE [LARGE SCALE GENOMIC DNA]</scope>
    <source>
        <strain evidence="3">K1R23-30</strain>
    </source>
</reference>
<dbReference type="SUPFAM" id="SSF53955">
    <property type="entry name" value="Lysozyme-like"/>
    <property type="match status" value="1"/>
</dbReference>
<dbReference type="OrthoDB" id="1242806at2"/>